<dbReference type="AlphaFoldDB" id="A0A5C5WFD4"/>
<dbReference type="InterPro" id="IPR012312">
    <property type="entry name" value="Hemerythrin-like"/>
</dbReference>
<evidence type="ECO:0000259" key="1">
    <source>
        <dbReference type="Pfam" id="PF01814"/>
    </source>
</evidence>
<proteinExistence type="predicted"/>
<protein>
    <recommendedName>
        <fullName evidence="1">Hemerythrin-like domain-containing protein</fullName>
    </recommendedName>
</protein>
<accession>A0A5C5WFD4</accession>
<dbReference type="Gene3D" id="1.20.120.520">
    <property type="entry name" value="nmb1532 protein domain like"/>
    <property type="match status" value="1"/>
</dbReference>
<dbReference type="RefSeq" id="WP_146571116.1">
    <property type="nucleotide sequence ID" value="NZ_SJPH01000001.1"/>
</dbReference>
<sequence>MIADLNSSSMGVAGEQRLLARVKEALRVMVEWQAPTISQERQGSSLRFALRSFCRHLERVMAFEESDDYFDKIAQERPDCQSRVGRLRVEHSRIRQQIAELEPKLDEPAAWQAESLKLSRVAVKQLLDEVDRHDRHEVRLLQETLLREDGGEG</sequence>
<reference evidence="2 3" key="1">
    <citation type="submission" date="2019-02" db="EMBL/GenBank/DDBJ databases">
        <title>Deep-cultivation of Planctomycetes and their phenomic and genomic characterization uncovers novel biology.</title>
        <authorList>
            <person name="Wiegand S."/>
            <person name="Jogler M."/>
            <person name="Boedeker C."/>
            <person name="Pinto D."/>
            <person name="Vollmers J."/>
            <person name="Rivas-Marin E."/>
            <person name="Kohn T."/>
            <person name="Peeters S.H."/>
            <person name="Heuer A."/>
            <person name="Rast P."/>
            <person name="Oberbeckmann S."/>
            <person name="Bunk B."/>
            <person name="Jeske O."/>
            <person name="Meyerdierks A."/>
            <person name="Storesund J.E."/>
            <person name="Kallscheuer N."/>
            <person name="Luecker S."/>
            <person name="Lage O.M."/>
            <person name="Pohl T."/>
            <person name="Merkel B.J."/>
            <person name="Hornburger P."/>
            <person name="Mueller R.-W."/>
            <person name="Bruemmer F."/>
            <person name="Labrenz M."/>
            <person name="Spormann A.M."/>
            <person name="Op Den Camp H."/>
            <person name="Overmann J."/>
            <person name="Amann R."/>
            <person name="Jetten M.S.M."/>
            <person name="Mascher T."/>
            <person name="Medema M.H."/>
            <person name="Devos D.P."/>
            <person name="Kaster A.-K."/>
            <person name="Ovreas L."/>
            <person name="Rohde M."/>
            <person name="Galperin M.Y."/>
            <person name="Jogler C."/>
        </authorList>
    </citation>
    <scope>NUCLEOTIDE SEQUENCE [LARGE SCALE GENOMIC DNA]</scope>
    <source>
        <strain evidence="2 3">Pla111</strain>
    </source>
</reference>
<feature type="domain" description="Hemerythrin-like" evidence="1">
    <location>
        <begin position="41"/>
        <end position="140"/>
    </location>
</feature>
<evidence type="ECO:0000313" key="3">
    <source>
        <dbReference type="Proteomes" id="UP000318995"/>
    </source>
</evidence>
<comment type="caution">
    <text evidence="2">The sequence shown here is derived from an EMBL/GenBank/DDBJ whole genome shotgun (WGS) entry which is preliminary data.</text>
</comment>
<evidence type="ECO:0000313" key="2">
    <source>
        <dbReference type="EMBL" id="TWT48793.1"/>
    </source>
</evidence>
<dbReference type="OrthoDB" id="266988at2"/>
<dbReference type="EMBL" id="SJPH01000001">
    <property type="protein sequence ID" value="TWT48793.1"/>
    <property type="molecule type" value="Genomic_DNA"/>
</dbReference>
<dbReference type="Pfam" id="PF01814">
    <property type="entry name" value="Hemerythrin"/>
    <property type="match status" value="1"/>
</dbReference>
<keyword evidence="3" id="KW-1185">Reference proteome</keyword>
<dbReference type="Proteomes" id="UP000318995">
    <property type="component" value="Unassembled WGS sequence"/>
</dbReference>
<name>A0A5C5WFD4_9BACT</name>
<gene>
    <name evidence="2" type="ORF">Pla111_05680</name>
</gene>
<organism evidence="2 3">
    <name type="scientific">Botrimarina hoheduenensis</name>
    <dbReference type="NCBI Taxonomy" id="2528000"/>
    <lineage>
        <taxon>Bacteria</taxon>
        <taxon>Pseudomonadati</taxon>
        <taxon>Planctomycetota</taxon>
        <taxon>Planctomycetia</taxon>
        <taxon>Pirellulales</taxon>
        <taxon>Lacipirellulaceae</taxon>
        <taxon>Botrimarina</taxon>
    </lineage>
</organism>